<comment type="caution">
    <text evidence="1">The sequence shown here is derived from an EMBL/GenBank/DDBJ whole genome shotgun (WGS) entry which is preliminary data.</text>
</comment>
<protein>
    <submittedName>
        <fullName evidence="1">Uncharacterized protein</fullName>
    </submittedName>
</protein>
<organism evidence="1 2">
    <name type="scientific">Streptomyces monashensis</name>
    <dbReference type="NCBI Taxonomy" id="1678012"/>
    <lineage>
        <taxon>Bacteria</taxon>
        <taxon>Bacillati</taxon>
        <taxon>Actinomycetota</taxon>
        <taxon>Actinomycetes</taxon>
        <taxon>Kitasatosporales</taxon>
        <taxon>Streptomycetaceae</taxon>
        <taxon>Streptomyces</taxon>
    </lineage>
</organism>
<dbReference type="AlphaFoldDB" id="A0A1S2QKV0"/>
<reference evidence="1 2" key="1">
    <citation type="submission" date="2016-10" db="EMBL/GenBank/DDBJ databases">
        <title>Genome sequence of Streptomyces sp. MUSC 1.</title>
        <authorList>
            <person name="Lee L.-H."/>
            <person name="Ser H.-L."/>
            <person name="Law J.W.-F."/>
        </authorList>
    </citation>
    <scope>NUCLEOTIDE SEQUENCE [LARGE SCALE GENOMIC DNA]</scope>
    <source>
        <strain evidence="1 2">MUSC 1</strain>
    </source>
</reference>
<name>A0A1S2QKV0_9ACTN</name>
<gene>
    <name evidence="1" type="ORF">BIV23_09570</name>
</gene>
<proteinExistence type="predicted"/>
<dbReference type="EMBL" id="MLYO01000016">
    <property type="protein sequence ID" value="OIK06221.1"/>
    <property type="molecule type" value="Genomic_DNA"/>
</dbReference>
<dbReference type="Proteomes" id="UP000179642">
    <property type="component" value="Unassembled WGS sequence"/>
</dbReference>
<dbReference type="RefSeq" id="WP_071380344.1">
    <property type="nucleotide sequence ID" value="NZ_MLYO01000016.1"/>
</dbReference>
<evidence type="ECO:0000313" key="2">
    <source>
        <dbReference type="Proteomes" id="UP000179642"/>
    </source>
</evidence>
<keyword evidence="2" id="KW-1185">Reference proteome</keyword>
<dbReference type="OrthoDB" id="4325673at2"/>
<evidence type="ECO:0000313" key="1">
    <source>
        <dbReference type="EMBL" id="OIK06221.1"/>
    </source>
</evidence>
<sequence>MTTYGYGGRGRISLGDGTPPDLETLMAVAERLTAALHAEYPGIAEYGVIIQRQFEQSAEDGLPPNLGRIRSSLNEIAIRAGAGTGSLTFTQRLLDDLGL</sequence>
<accession>A0A1S2QKV0</accession>